<protein>
    <submittedName>
        <fullName evidence="2">Uncharacterized protein</fullName>
    </submittedName>
</protein>
<organism evidence="2 3">
    <name type="scientific">Thalassiosira oceanica</name>
    <name type="common">Marine diatom</name>
    <dbReference type="NCBI Taxonomy" id="159749"/>
    <lineage>
        <taxon>Eukaryota</taxon>
        <taxon>Sar</taxon>
        <taxon>Stramenopiles</taxon>
        <taxon>Ochrophyta</taxon>
        <taxon>Bacillariophyta</taxon>
        <taxon>Coscinodiscophyceae</taxon>
        <taxon>Thalassiosirophycidae</taxon>
        <taxon>Thalassiosirales</taxon>
        <taxon>Thalassiosiraceae</taxon>
        <taxon>Thalassiosira</taxon>
    </lineage>
</organism>
<dbReference type="Proteomes" id="UP000266841">
    <property type="component" value="Unassembled WGS sequence"/>
</dbReference>
<comment type="caution">
    <text evidence="2">The sequence shown here is derived from an EMBL/GenBank/DDBJ whole genome shotgun (WGS) entry which is preliminary data.</text>
</comment>
<proteinExistence type="predicted"/>
<feature type="compositionally biased region" description="Basic residues" evidence="1">
    <location>
        <begin position="49"/>
        <end position="60"/>
    </location>
</feature>
<reference evidence="2 3" key="1">
    <citation type="journal article" date="2012" name="Genome Biol.">
        <title>Genome and low-iron response of an oceanic diatom adapted to chronic iron limitation.</title>
        <authorList>
            <person name="Lommer M."/>
            <person name="Specht M."/>
            <person name="Roy A.S."/>
            <person name="Kraemer L."/>
            <person name="Andreson R."/>
            <person name="Gutowska M.A."/>
            <person name="Wolf J."/>
            <person name="Bergner S.V."/>
            <person name="Schilhabel M.B."/>
            <person name="Klostermeier U.C."/>
            <person name="Beiko R.G."/>
            <person name="Rosenstiel P."/>
            <person name="Hippler M."/>
            <person name="Laroche J."/>
        </authorList>
    </citation>
    <scope>NUCLEOTIDE SEQUENCE [LARGE SCALE GENOMIC DNA]</scope>
    <source>
        <strain evidence="2 3">CCMP1005</strain>
    </source>
</reference>
<keyword evidence="3" id="KW-1185">Reference proteome</keyword>
<feature type="non-terminal residue" evidence="2">
    <location>
        <position position="1"/>
    </location>
</feature>
<sequence length="107" mass="11487">VEGSLLCHGEGGNGNHGAAGLRRQQQRLGLDDEGLVEEVSAPGPSPGQAKKKRKKPGSAKKGKDGLFRFLKEAGVGVSPADDVERRDDQFRQQVAQSVLRRICRAAR</sequence>
<accession>K0S0A3</accession>
<evidence type="ECO:0000313" key="3">
    <source>
        <dbReference type="Proteomes" id="UP000266841"/>
    </source>
</evidence>
<dbReference type="EMBL" id="AGNL01040095">
    <property type="protein sequence ID" value="EJK52297.1"/>
    <property type="molecule type" value="Genomic_DNA"/>
</dbReference>
<name>K0S0A3_THAOC</name>
<feature type="region of interest" description="Disordered" evidence="1">
    <location>
        <begin position="1"/>
        <end position="65"/>
    </location>
</feature>
<dbReference type="AlphaFoldDB" id="K0S0A3"/>
<evidence type="ECO:0000313" key="2">
    <source>
        <dbReference type="EMBL" id="EJK52297.1"/>
    </source>
</evidence>
<gene>
    <name evidence="2" type="ORF">THAOC_28447</name>
</gene>
<evidence type="ECO:0000256" key="1">
    <source>
        <dbReference type="SAM" id="MobiDB-lite"/>
    </source>
</evidence>